<sequence>MTTQPTVPAVTTAATTTASRRPVLRFVGHYVEMVVAMVVGMALLMPLTPAAWAALPAVHALVMAADMTIGMAVWMAVRRHRARLIVEMSAAMCAPFVLLLVPYGLGAVSGETLMLAGHVLMFLTMLGAMLLRRDEYAHC</sequence>
<keyword evidence="1" id="KW-1133">Transmembrane helix</keyword>
<dbReference type="Proteomes" id="UP001595909">
    <property type="component" value="Unassembled WGS sequence"/>
</dbReference>
<evidence type="ECO:0000313" key="3">
    <source>
        <dbReference type="Proteomes" id="UP001595909"/>
    </source>
</evidence>
<proteinExistence type="predicted"/>
<comment type="caution">
    <text evidence="2">The sequence shown here is derived from an EMBL/GenBank/DDBJ whole genome shotgun (WGS) entry which is preliminary data.</text>
</comment>
<feature type="transmembrane region" description="Helical" evidence="1">
    <location>
        <begin position="58"/>
        <end position="77"/>
    </location>
</feature>
<keyword evidence="1" id="KW-0812">Transmembrane</keyword>
<evidence type="ECO:0000313" key="2">
    <source>
        <dbReference type="EMBL" id="MFC4832958.1"/>
    </source>
</evidence>
<feature type="transmembrane region" description="Helical" evidence="1">
    <location>
        <begin position="30"/>
        <end position="52"/>
    </location>
</feature>
<keyword evidence="1" id="KW-0472">Membrane</keyword>
<organism evidence="2 3">
    <name type="scientific">Actinomycetospora chibensis</name>
    <dbReference type="NCBI Taxonomy" id="663606"/>
    <lineage>
        <taxon>Bacteria</taxon>
        <taxon>Bacillati</taxon>
        <taxon>Actinomycetota</taxon>
        <taxon>Actinomycetes</taxon>
        <taxon>Pseudonocardiales</taxon>
        <taxon>Pseudonocardiaceae</taxon>
        <taxon>Actinomycetospora</taxon>
    </lineage>
</organism>
<accession>A0ABV9RGT3</accession>
<gene>
    <name evidence="2" type="ORF">ACFPEL_11105</name>
</gene>
<evidence type="ECO:0008006" key="4">
    <source>
        <dbReference type="Google" id="ProtNLM"/>
    </source>
</evidence>
<feature type="transmembrane region" description="Helical" evidence="1">
    <location>
        <begin position="112"/>
        <end position="131"/>
    </location>
</feature>
<dbReference type="RefSeq" id="WP_274188147.1">
    <property type="nucleotide sequence ID" value="NZ_BAABHN010000020.1"/>
</dbReference>
<name>A0ABV9RGT3_9PSEU</name>
<reference evidence="3" key="1">
    <citation type="journal article" date="2019" name="Int. J. Syst. Evol. Microbiol.">
        <title>The Global Catalogue of Microorganisms (GCM) 10K type strain sequencing project: providing services to taxonomists for standard genome sequencing and annotation.</title>
        <authorList>
            <consortium name="The Broad Institute Genomics Platform"/>
            <consortium name="The Broad Institute Genome Sequencing Center for Infectious Disease"/>
            <person name="Wu L."/>
            <person name="Ma J."/>
        </authorList>
    </citation>
    <scope>NUCLEOTIDE SEQUENCE [LARGE SCALE GENOMIC DNA]</scope>
    <source>
        <strain evidence="3">CCUG 50347</strain>
    </source>
</reference>
<protein>
    <recommendedName>
        <fullName evidence="4">Flagellar biosynthetic protein FliP</fullName>
    </recommendedName>
</protein>
<dbReference type="EMBL" id="JBHSIM010000020">
    <property type="protein sequence ID" value="MFC4832958.1"/>
    <property type="molecule type" value="Genomic_DNA"/>
</dbReference>
<evidence type="ECO:0000256" key="1">
    <source>
        <dbReference type="SAM" id="Phobius"/>
    </source>
</evidence>
<feature type="transmembrane region" description="Helical" evidence="1">
    <location>
        <begin position="84"/>
        <end position="106"/>
    </location>
</feature>
<keyword evidence="3" id="KW-1185">Reference proteome</keyword>